<reference evidence="10 11" key="1">
    <citation type="journal article" date="2019" name="Fungal Biol. Biotechnol.">
        <title>Draft genome sequence of fastidious pathogen Ceratobasidium theobromae, which causes vascular-streak dieback in Theobroma cacao.</title>
        <authorList>
            <person name="Ali S.S."/>
            <person name="Asman A."/>
            <person name="Shao J."/>
            <person name="Firmansyah A.P."/>
            <person name="Susilo A.W."/>
            <person name="Rosmana A."/>
            <person name="McMahon P."/>
            <person name="Junaid M."/>
            <person name="Guest D."/>
            <person name="Kheng T.Y."/>
            <person name="Meinhardt L.W."/>
            <person name="Bailey B.A."/>
        </authorList>
    </citation>
    <scope>NUCLEOTIDE SEQUENCE [LARGE SCALE GENOMIC DNA]</scope>
    <source>
        <strain evidence="10 11">CT2</strain>
    </source>
</reference>
<dbReference type="GO" id="GO:0006508">
    <property type="term" value="P:proteolysis"/>
    <property type="evidence" value="ECO:0007669"/>
    <property type="project" value="UniProtKB-KW"/>
</dbReference>
<dbReference type="Gene3D" id="2.60.40.2970">
    <property type="match status" value="1"/>
</dbReference>
<dbReference type="InterPro" id="IPR024079">
    <property type="entry name" value="MetalloPept_cat_dom_sf"/>
</dbReference>
<dbReference type="Gene3D" id="3.40.390.10">
    <property type="entry name" value="Collagenase (Catalytic Domain)"/>
    <property type="match status" value="1"/>
</dbReference>
<evidence type="ECO:0000256" key="2">
    <source>
        <dbReference type="ARBA" id="ARBA00010279"/>
    </source>
</evidence>
<dbReference type="InterPro" id="IPR029463">
    <property type="entry name" value="Lys_MEP"/>
</dbReference>
<comment type="caution">
    <text evidence="10">The sequence shown here is derived from an EMBL/GenBank/DDBJ whole genome shotgun (WGS) entry which is preliminary data.</text>
</comment>
<evidence type="ECO:0000256" key="5">
    <source>
        <dbReference type="ARBA" id="ARBA00022801"/>
    </source>
</evidence>
<evidence type="ECO:0000313" key="10">
    <source>
        <dbReference type="EMBL" id="KAB5594507.1"/>
    </source>
</evidence>
<dbReference type="SUPFAM" id="SSF55486">
    <property type="entry name" value="Metalloproteases ('zincins'), catalytic domain"/>
    <property type="match status" value="1"/>
</dbReference>
<dbReference type="AlphaFoldDB" id="A0A5N5QTG3"/>
<name>A0A5N5QTG3_9AGAM</name>
<dbReference type="EMBL" id="SSOP01000019">
    <property type="protein sequence ID" value="KAB5594507.1"/>
    <property type="molecule type" value="Genomic_DNA"/>
</dbReference>
<keyword evidence="4" id="KW-0479">Metal-binding</keyword>
<feature type="signal peptide" evidence="8">
    <location>
        <begin position="1"/>
        <end position="19"/>
    </location>
</feature>
<proteinExistence type="inferred from homology"/>
<feature type="domain" description="Lysine-specific metallo-endopeptidase" evidence="9">
    <location>
        <begin position="278"/>
        <end position="399"/>
    </location>
</feature>
<gene>
    <name evidence="10" type="ORF">CTheo_1990</name>
</gene>
<evidence type="ECO:0000256" key="4">
    <source>
        <dbReference type="ARBA" id="ARBA00022723"/>
    </source>
</evidence>
<keyword evidence="8" id="KW-0732">Signal</keyword>
<evidence type="ECO:0000256" key="1">
    <source>
        <dbReference type="ARBA" id="ARBA00001947"/>
    </source>
</evidence>
<keyword evidence="3" id="KW-0645">Protease</keyword>
<protein>
    <submittedName>
        <fullName evidence="10">Peptidyl-Lys metalloendopeptidase</fullName>
    </submittedName>
</protein>
<evidence type="ECO:0000256" key="3">
    <source>
        <dbReference type="ARBA" id="ARBA00022670"/>
    </source>
</evidence>
<keyword evidence="7" id="KW-0482">Metalloprotease</keyword>
<dbReference type="PANTHER" id="PTHR37016">
    <property type="match status" value="1"/>
</dbReference>
<dbReference type="PANTHER" id="PTHR37016:SF3">
    <property type="entry name" value="NEUTRAL PROTEASE 2-RELATED"/>
    <property type="match status" value="1"/>
</dbReference>
<comment type="similarity">
    <text evidence="2">Belongs to the peptidase M35 family.</text>
</comment>
<dbReference type="Proteomes" id="UP000383932">
    <property type="component" value="Unassembled WGS sequence"/>
</dbReference>
<evidence type="ECO:0000256" key="7">
    <source>
        <dbReference type="ARBA" id="ARBA00023049"/>
    </source>
</evidence>
<accession>A0A5N5QTG3</accession>
<organism evidence="10 11">
    <name type="scientific">Ceratobasidium theobromae</name>
    <dbReference type="NCBI Taxonomy" id="1582974"/>
    <lineage>
        <taxon>Eukaryota</taxon>
        <taxon>Fungi</taxon>
        <taxon>Dikarya</taxon>
        <taxon>Basidiomycota</taxon>
        <taxon>Agaricomycotina</taxon>
        <taxon>Agaricomycetes</taxon>
        <taxon>Cantharellales</taxon>
        <taxon>Ceratobasidiaceae</taxon>
        <taxon>Ceratobasidium</taxon>
    </lineage>
</organism>
<dbReference type="InterPro" id="IPR050414">
    <property type="entry name" value="Fungal_M35_metalloproteases"/>
</dbReference>
<dbReference type="GO" id="GO:0046872">
    <property type="term" value="F:metal ion binding"/>
    <property type="evidence" value="ECO:0007669"/>
    <property type="project" value="UniProtKB-KW"/>
</dbReference>
<comment type="cofactor">
    <cofactor evidence="1">
        <name>Zn(2+)</name>
        <dbReference type="ChEBI" id="CHEBI:29105"/>
    </cofactor>
</comment>
<keyword evidence="11" id="KW-1185">Reference proteome</keyword>
<evidence type="ECO:0000259" key="9">
    <source>
        <dbReference type="SMART" id="SM01351"/>
    </source>
</evidence>
<dbReference type="SMART" id="SM01351">
    <property type="entry name" value="Aspzincin_M35"/>
    <property type="match status" value="1"/>
</dbReference>
<keyword evidence="5" id="KW-0378">Hydrolase</keyword>
<evidence type="ECO:0000256" key="6">
    <source>
        <dbReference type="ARBA" id="ARBA00022833"/>
    </source>
</evidence>
<sequence>MFLLTPWIALVLFVSLTVAVPAGKEHTHRLAYKVRRVTQHSLLLYVRAQDDMNDPDDLTVAITLINKGSGAVKILNDPNSVLSTWKTHTFDFVSVPSTRLDEVKTKADVQAGVMAVKVKYSPTIAAARKGEEAFTVLQPGENKTVIHDCGPMTISIHLSGMYSFRATGTYKVKLASTAENFNIVEDDGSISTVGATVYNGEGADQWSAITVPSNATLTSGKGLVNTGIASIDSLTKNFSANSIKRASSSKFNGCTMEQQNQIIAAAEVSKRYLAGANQYLAGSLRDRYVTWFGVQTENRVHTVKDHFGNLAAKLSEFQYDCSCTQDLFAYVFPDQYPMINLCISFWRADVEGTDSQAGAIIHEATHFTVLAGTDDHAYTQVKAKALAQSRPDQAIMNAEQVIFQPLSR</sequence>
<dbReference type="OrthoDB" id="4689212at2759"/>
<feature type="chain" id="PRO_5024388127" evidence="8">
    <location>
        <begin position="20"/>
        <end position="408"/>
    </location>
</feature>
<evidence type="ECO:0000313" key="11">
    <source>
        <dbReference type="Proteomes" id="UP000383932"/>
    </source>
</evidence>
<dbReference type="GO" id="GO:0004222">
    <property type="term" value="F:metalloendopeptidase activity"/>
    <property type="evidence" value="ECO:0007669"/>
    <property type="project" value="InterPro"/>
</dbReference>
<dbReference type="Pfam" id="PF14521">
    <property type="entry name" value="Aspzincin_M35"/>
    <property type="match status" value="1"/>
</dbReference>
<keyword evidence="6" id="KW-0862">Zinc</keyword>
<evidence type="ECO:0000256" key="8">
    <source>
        <dbReference type="SAM" id="SignalP"/>
    </source>
</evidence>